<dbReference type="Proteomes" id="UP001327314">
    <property type="component" value="Chromosome"/>
</dbReference>
<evidence type="ECO:0000313" key="5">
    <source>
        <dbReference type="Proteomes" id="UP001327314"/>
    </source>
</evidence>
<evidence type="ECO:0000256" key="1">
    <source>
        <dbReference type="SAM" id="Coils"/>
    </source>
</evidence>
<dbReference type="RefSeq" id="WP_129720644.1">
    <property type="nucleotide sequence ID" value="NZ_CP103986.1"/>
</dbReference>
<evidence type="ECO:0000313" key="4">
    <source>
        <dbReference type="Proteomes" id="UP000289506"/>
    </source>
</evidence>
<reference evidence="3 5" key="2">
    <citation type="submission" date="2023-12" db="EMBL/GenBank/DDBJ databases">
        <title>Hybrid Genome Assemblies of Mycoplasma cynos and Mycoplasma felis isolated from Dogs and Cats with Infectious Respiratory Disease.</title>
        <authorList>
            <person name="Framst I."/>
            <person name="Cai H."/>
            <person name="Ramesh P."/>
            <person name="Maboni G."/>
        </authorList>
    </citation>
    <scope>NUCLEOTIDE SEQUENCE [LARGE SCALE GENOMIC DNA]</scope>
    <source>
        <strain evidence="3 5">30510</strain>
    </source>
</reference>
<dbReference type="EMBL" id="LR214986">
    <property type="protein sequence ID" value="VEU64775.1"/>
    <property type="molecule type" value="Genomic_DNA"/>
</dbReference>
<keyword evidence="1" id="KW-0175">Coiled coil</keyword>
<accession>A0A449AID1</accession>
<name>A0A449AID1_9BACT</name>
<evidence type="ECO:0000313" key="3">
    <source>
        <dbReference type="EMBL" id="WQQ19670.1"/>
    </source>
</evidence>
<organism evidence="2 4">
    <name type="scientific">Mycoplasmopsis cynos</name>
    <dbReference type="NCBI Taxonomy" id="171284"/>
    <lineage>
        <taxon>Bacteria</taxon>
        <taxon>Bacillati</taxon>
        <taxon>Mycoplasmatota</taxon>
        <taxon>Mycoplasmoidales</taxon>
        <taxon>Metamycoplasmataceae</taxon>
        <taxon>Mycoplasmopsis</taxon>
    </lineage>
</organism>
<feature type="coiled-coil region" evidence="1">
    <location>
        <begin position="10"/>
        <end position="44"/>
    </location>
</feature>
<reference evidence="2 4" key="1">
    <citation type="submission" date="2019-01" db="EMBL/GenBank/DDBJ databases">
        <authorList>
            <consortium name="Pathogen Informatics"/>
        </authorList>
    </citation>
    <scope>NUCLEOTIDE SEQUENCE [LARGE SCALE GENOMIC DNA]</scope>
    <source>
        <strain evidence="2 4">NCTC10142</strain>
        <plasmid evidence="4">13</plasmid>
    </source>
</reference>
<dbReference type="EMBL" id="CP141046">
    <property type="protein sequence ID" value="WQQ19670.1"/>
    <property type="molecule type" value="Genomic_DNA"/>
</dbReference>
<keyword evidence="2" id="KW-0614">Plasmid</keyword>
<evidence type="ECO:0000313" key="2">
    <source>
        <dbReference type="EMBL" id="VEU64775.1"/>
    </source>
</evidence>
<gene>
    <name evidence="2" type="ORF">NCTC10142_00535</name>
    <name evidence="3" type="ORF">RRG46_02360</name>
</gene>
<protein>
    <submittedName>
        <fullName evidence="2">Uncharacterized protein</fullName>
    </submittedName>
</protein>
<dbReference type="Proteomes" id="UP000289506">
    <property type="component" value="Plasmid 13"/>
</dbReference>
<dbReference type="AlphaFoldDB" id="A0A449AID1"/>
<geneLocation type="plasmid" evidence="2 4">
    <name>13</name>
</geneLocation>
<sequence>MKKVADVEKLKLLAEEYIRVSKDLKELKKEMNNLVADTDIEINEHLSEGGMVMYHKPPSKNKIDKSLLNELLFNIILNFNKDPEQAKIPSNLEIESQIKEKCQVIKEFKWKLTIKSK</sequence>
<proteinExistence type="predicted"/>